<accession>A0ABV8KRU8</accession>
<sequence>MPVSRKRKKKRSSKPVQRTGGRRLTPGQGGEPFGDMFAERRRLDASRQSVATKAAQALLPELVELATTRTGTDLEDALCERFGPLMLDLDRGSLGEDANPLVFLDAVIGVTAEAVLDGLDDDGPQSAGWQGPWRLLVGLGGLTPYPLMERFVDAVARVRAAPGGRVLPALPDGPAVAGTVLWARDAYGSRFAVVAPIATAEGSTRWYLWDVDACGFTVVTVDAGYQAGPDEALARWRTNVGEVAGGAATLTPVDDGWLLSELLPVGDEGMMRFGGDGLPQMMEYHRCRRLADEVRAVVGRAAPGTTGYPLKDAAAAAAAFTDWRAANRPEAAQHPEYEELVQELAESWSNNGPVGLYHTCSPHRVASVAAHLYGYYQADFADEIVRLLPDWTAWLAERNGTPADLADRCLTPLREIREEHVEADYFAIVTE</sequence>
<feature type="compositionally biased region" description="Basic residues" evidence="1">
    <location>
        <begin position="1"/>
        <end position="13"/>
    </location>
</feature>
<dbReference type="RefSeq" id="WP_377549208.1">
    <property type="nucleotide sequence ID" value="NZ_JBHSBN010000017.1"/>
</dbReference>
<evidence type="ECO:0000256" key="1">
    <source>
        <dbReference type="SAM" id="MobiDB-lite"/>
    </source>
</evidence>
<evidence type="ECO:0000313" key="2">
    <source>
        <dbReference type="EMBL" id="MFC4108646.1"/>
    </source>
</evidence>
<protein>
    <submittedName>
        <fullName evidence="2">Uncharacterized protein</fullName>
    </submittedName>
</protein>
<keyword evidence="3" id="KW-1185">Reference proteome</keyword>
<reference evidence="3" key="1">
    <citation type="journal article" date="2019" name="Int. J. Syst. Evol. Microbiol.">
        <title>The Global Catalogue of Microorganisms (GCM) 10K type strain sequencing project: providing services to taxonomists for standard genome sequencing and annotation.</title>
        <authorList>
            <consortium name="The Broad Institute Genomics Platform"/>
            <consortium name="The Broad Institute Genome Sequencing Center for Infectious Disease"/>
            <person name="Wu L."/>
            <person name="Ma J."/>
        </authorList>
    </citation>
    <scope>NUCLEOTIDE SEQUENCE [LARGE SCALE GENOMIC DNA]</scope>
    <source>
        <strain evidence="3">2902at01</strain>
    </source>
</reference>
<evidence type="ECO:0000313" key="3">
    <source>
        <dbReference type="Proteomes" id="UP001595868"/>
    </source>
</evidence>
<organism evidence="2 3">
    <name type="scientific">Micromonospora zhanjiangensis</name>
    <dbReference type="NCBI Taxonomy" id="1522057"/>
    <lineage>
        <taxon>Bacteria</taxon>
        <taxon>Bacillati</taxon>
        <taxon>Actinomycetota</taxon>
        <taxon>Actinomycetes</taxon>
        <taxon>Micromonosporales</taxon>
        <taxon>Micromonosporaceae</taxon>
        <taxon>Micromonospora</taxon>
    </lineage>
</organism>
<comment type="caution">
    <text evidence="2">The sequence shown here is derived from an EMBL/GenBank/DDBJ whole genome shotgun (WGS) entry which is preliminary data.</text>
</comment>
<dbReference type="EMBL" id="JBHSBN010000017">
    <property type="protein sequence ID" value="MFC4108646.1"/>
    <property type="molecule type" value="Genomic_DNA"/>
</dbReference>
<dbReference type="Proteomes" id="UP001595868">
    <property type="component" value="Unassembled WGS sequence"/>
</dbReference>
<name>A0ABV8KRU8_9ACTN</name>
<feature type="region of interest" description="Disordered" evidence="1">
    <location>
        <begin position="1"/>
        <end position="35"/>
    </location>
</feature>
<gene>
    <name evidence="2" type="ORF">ACFOX0_22265</name>
</gene>
<proteinExistence type="predicted"/>